<organism evidence="2">
    <name type="scientific">Tanacetum cinerariifolium</name>
    <name type="common">Dalmatian daisy</name>
    <name type="synonym">Chrysanthemum cinerariifolium</name>
    <dbReference type="NCBI Taxonomy" id="118510"/>
    <lineage>
        <taxon>Eukaryota</taxon>
        <taxon>Viridiplantae</taxon>
        <taxon>Streptophyta</taxon>
        <taxon>Embryophyta</taxon>
        <taxon>Tracheophyta</taxon>
        <taxon>Spermatophyta</taxon>
        <taxon>Magnoliopsida</taxon>
        <taxon>eudicotyledons</taxon>
        <taxon>Gunneridae</taxon>
        <taxon>Pentapetalae</taxon>
        <taxon>asterids</taxon>
        <taxon>campanulids</taxon>
        <taxon>Asterales</taxon>
        <taxon>Asteraceae</taxon>
        <taxon>Asteroideae</taxon>
        <taxon>Anthemideae</taxon>
        <taxon>Anthemidinae</taxon>
        <taxon>Tanacetum</taxon>
    </lineage>
</organism>
<name>A0A699J8R0_TANCI</name>
<accession>A0A699J8R0</accession>
<feature type="non-terminal residue" evidence="2">
    <location>
        <position position="63"/>
    </location>
</feature>
<comment type="caution">
    <text evidence="2">The sequence shown here is derived from an EMBL/GenBank/DDBJ whole genome shotgun (WGS) entry which is preliminary data.</text>
</comment>
<dbReference type="EMBL" id="BKCJ010384797">
    <property type="protein sequence ID" value="GFA20172.1"/>
    <property type="molecule type" value="Genomic_DNA"/>
</dbReference>
<sequence>MSYFQLGDEGATTASEEVKAEPHSYFQMRSGGATSEGAEADQTILMFEAYLPSPSVPRKFAST</sequence>
<evidence type="ECO:0000256" key="1">
    <source>
        <dbReference type="SAM" id="MobiDB-lite"/>
    </source>
</evidence>
<protein>
    <submittedName>
        <fullName evidence="2">Uncharacterized protein</fullName>
    </submittedName>
</protein>
<reference evidence="2" key="1">
    <citation type="journal article" date="2019" name="Sci. Rep.">
        <title>Draft genome of Tanacetum cinerariifolium, the natural source of mosquito coil.</title>
        <authorList>
            <person name="Yamashiro T."/>
            <person name="Shiraishi A."/>
            <person name="Satake H."/>
            <person name="Nakayama K."/>
        </authorList>
    </citation>
    <scope>NUCLEOTIDE SEQUENCE</scope>
</reference>
<feature type="region of interest" description="Disordered" evidence="1">
    <location>
        <begin position="1"/>
        <end position="23"/>
    </location>
</feature>
<dbReference type="AlphaFoldDB" id="A0A699J8R0"/>
<evidence type="ECO:0000313" key="2">
    <source>
        <dbReference type="EMBL" id="GFA20172.1"/>
    </source>
</evidence>
<gene>
    <name evidence="2" type="ORF">Tci_592144</name>
</gene>
<proteinExistence type="predicted"/>